<reference evidence="1 2" key="1">
    <citation type="submission" date="2015-08" db="EMBL/GenBank/DDBJ databases">
        <title>Complete genome sequence of Rufibacter tibetensis strain 1351t, a radiation-resistant bacterium from tibet plateau.</title>
        <authorList>
            <person name="Dai J."/>
        </authorList>
    </citation>
    <scope>NUCLEOTIDE SEQUENCE [LARGE SCALE GENOMIC DNA]</scope>
    <source>
        <strain evidence="1 2">1351</strain>
    </source>
</reference>
<dbReference type="PATRIC" id="fig|512763.3.peg.4262"/>
<dbReference type="AlphaFoldDB" id="A0A0P0CTC1"/>
<evidence type="ECO:0000313" key="1">
    <source>
        <dbReference type="EMBL" id="ALJ00759.1"/>
    </source>
</evidence>
<protein>
    <submittedName>
        <fullName evidence="1">Uncharacterized protein</fullName>
    </submittedName>
</protein>
<dbReference type="RefSeq" id="WP_062545365.1">
    <property type="nucleotide sequence ID" value="NZ_CP012643.1"/>
</dbReference>
<sequence>MKYHNHRKEKNAVFQHEDPLQNSEFDIEGLFDVLFTPPRNKSDIWAADALKEYQRIINIYKKSIALDASQEEDTDEDF</sequence>
<name>A0A0P0CTC1_9BACT</name>
<organism evidence="1 2">
    <name type="scientific">Rufibacter tibetensis</name>
    <dbReference type="NCBI Taxonomy" id="512763"/>
    <lineage>
        <taxon>Bacteria</taxon>
        <taxon>Pseudomonadati</taxon>
        <taxon>Bacteroidota</taxon>
        <taxon>Cytophagia</taxon>
        <taxon>Cytophagales</taxon>
        <taxon>Hymenobacteraceae</taxon>
        <taxon>Rufibacter</taxon>
    </lineage>
</organism>
<dbReference type="KEGG" id="rti:DC20_19440"/>
<proteinExistence type="predicted"/>
<keyword evidence="2" id="KW-1185">Reference proteome</keyword>
<dbReference type="Proteomes" id="UP000061382">
    <property type="component" value="Chromosome"/>
</dbReference>
<accession>A0A0P0CTC1</accession>
<evidence type="ECO:0000313" key="2">
    <source>
        <dbReference type="Proteomes" id="UP000061382"/>
    </source>
</evidence>
<gene>
    <name evidence="1" type="ORF">DC20_19440</name>
</gene>
<dbReference type="EMBL" id="CP012643">
    <property type="protein sequence ID" value="ALJ00759.1"/>
    <property type="molecule type" value="Genomic_DNA"/>
</dbReference>